<feature type="domain" description="ZSWIM1/3 RNaseH-like" evidence="2">
    <location>
        <begin position="416"/>
        <end position="544"/>
    </location>
</feature>
<name>A0A8S9UZL6_PHYIN</name>
<dbReference type="EMBL" id="JAACNO010000831">
    <property type="protein sequence ID" value="KAF4144632.1"/>
    <property type="molecule type" value="Genomic_DNA"/>
</dbReference>
<sequence length="725" mass="83357">MWDRRENLERTRELPNSQPLRQATQSAAIKLVEEVLNEEAVKAQVQQMRAEYAAKHGPSKMMPRERATAPPQRHRNRISQRVCRQGRFSENEVVEEDEETRLQKSCRSPVDDVAAARQFFELSGSSSDESSPVPFVATQLPLLGSELKYLTDNTVLEAPDRAQFEKSKDSQFEKPDEAQFGIRESAHFGIPDSKHFENSDDVNLDIPENYGNCSDGVLNGFPSRWSSWKQFHDGLKSFSAQTNQCFIIRSSQTVKKRNMQMNDGIRHFPIAWKHYFKTLVCTHGHKQRPRGKGIRVHRSVRYTGCTAKVHALLSSMGTRHYIYVRSSGTHNHNLSSTLWDYYAANRTIQDPALLATVSDMRAAGSSPKGILAWIRKQTGYLRKKTKLKDVHNMLQELKYAAKGSTTDVERTESVLREFTKQDEGNTAKIFVDTTREVAVAVVFQSSGMKRLFEAFPEVVMVDTTHDTNTNAYRLFSFVVHDCFGKGQYVQHALVERETKENLRLVLHTFRKNNPGYKNVKVLMTDKAFHEKEVLAEVFEGTRQLLCQFHVQQWFARQVGKLVVGTTETKAIIEASMAQLIDAASTSEYDNQRAFLLYLLGGDTQHRLWKLFINNWDNMQEQWVRYKRGDRVCILFDPLQEDMNYAKIKASIKEVVEPLLPVNTELTYDNYTSCFQQDSDNCGLWCLIVLELSLTGMPWHKGLYQLVPYLRLRFLSLCLGYVEEKR</sequence>
<evidence type="ECO:0000259" key="2">
    <source>
        <dbReference type="Pfam" id="PF21056"/>
    </source>
</evidence>
<accession>A0A8S9UZL6</accession>
<evidence type="ECO:0000256" key="1">
    <source>
        <dbReference type="SAM" id="MobiDB-lite"/>
    </source>
</evidence>
<feature type="region of interest" description="Disordered" evidence="1">
    <location>
        <begin position="1"/>
        <end position="23"/>
    </location>
</feature>
<dbReference type="Pfam" id="PF21056">
    <property type="entry name" value="ZSWIM1-3_RNaseH-like"/>
    <property type="match status" value="1"/>
</dbReference>
<evidence type="ECO:0000313" key="3">
    <source>
        <dbReference type="EMBL" id="KAF4144632.1"/>
    </source>
</evidence>
<dbReference type="InterPro" id="IPR052579">
    <property type="entry name" value="Zinc_finger_SWIM"/>
</dbReference>
<protein>
    <submittedName>
        <fullName evidence="3">MULE transposase domain-containing protein</fullName>
    </submittedName>
</protein>
<dbReference type="AlphaFoldDB" id="A0A8S9UZL6"/>
<reference evidence="3" key="1">
    <citation type="submission" date="2020-03" db="EMBL/GenBank/DDBJ databases">
        <title>Hybrid Assembly of Korean Phytophthora infestans isolates.</title>
        <authorList>
            <person name="Prokchorchik M."/>
            <person name="Lee Y."/>
            <person name="Seo J."/>
            <person name="Cho J.-H."/>
            <person name="Park Y.-E."/>
            <person name="Jang D.-C."/>
            <person name="Im J.-S."/>
            <person name="Choi J.-G."/>
            <person name="Park H.-J."/>
            <person name="Lee G.-B."/>
            <person name="Lee Y.-G."/>
            <person name="Hong S.-Y."/>
            <person name="Cho K."/>
            <person name="Sohn K.H."/>
        </authorList>
    </citation>
    <scope>NUCLEOTIDE SEQUENCE</scope>
    <source>
        <strain evidence="3">KR_2_A2</strain>
    </source>
</reference>
<evidence type="ECO:0000313" key="4">
    <source>
        <dbReference type="Proteomes" id="UP000704712"/>
    </source>
</evidence>
<dbReference type="PANTHER" id="PTHR31569:SF4">
    <property type="entry name" value="SWIM-TYPE DOMAIN-CONTAINING PROTEIN"/>
    <property type="match status" value="1"/>
</dbReference>
<dbReference type="PANTHER" id="PTHR31569">
    <property type="entry name" value="SWIM-TYPE DOMAIN-CONTAINING PROTEIN"/>
    <property type="match status" value="1"/>
</dbReference>
<feature type="region of interest" description="Disordered" evidence="1">
    <location>
        <begin position="54"/>
        <end position="78"/>
    </location>
</feature>
<gene>
    <name evidence="3" type="ORF">GN958_ATG06162</name>
</gene>
<organism evidence="3 4">
    <name type="scientific">Phytophthora infestans</name>
    <name type="common">Potato late blight agent</name>
    <name type="synonym">Botrytis infestans</name>
    <dbReference type="NCBI Taxonomy" id="4787"/>
    <lineage>
        <taxon>Eukaryota</taxon>
        <taxon>Sar</taxon>
        <taxon>Stramenopiles</taxon>
        <taxon>Oomycota</taxon>
        <taxon>Peronosporomycetes</taxon>
        <taxon>Peronosporales</taxon>
        <taxon>Peronosporaceae</taxon>
        <taxon>Phytophthora</taxon>
    </lineage>
</organism>
<dbReference type="Proteomes" id="UP000704712">
    <property type="component" value="Unassembled WGS sequence"/>
</dbReference>
<feature type="compositionally biased region" description="Polar residues" evidence="1">
    <location>
        <begin position="14"/>
        <end position="23"/>
    </location>
</feature>
<proteinExistence type="predicted"/>
<feature type="compositionally biased region" description="Basic and acidic residues" evidence="1">
    <location>
        <begin position="1"/>
        <end position="13"/>
    </location>
</feature>
<comment type="caution">
    <text evidence="3">The sequence shown here is derived from an EMBL/GenBank/DDBJ whole genome shotgun (WGS) entry which is preliminary data.</text>
</comment>
<dbReference type="InterPro" id="IPR048324">
    <property type="entry name" value="ZSWIM1-3_RNaseH-like"/>
</dbReference>